<name>A0AAV5MCY9_9ROSI</name>
<dbReference type="Proteomes" id="UP001054252">
    <property type="component" value="Unassembled WGS sequence"/>
</dbReference>
<evidence type="ECO:0000313" key="2">
    <source>
        <dbReference type="Proteomes" id="UP001054252"/>
    </source>
</evidence>
<dbReference type="EMBL" id="BPVZ01000226">
    <property type="protein sequence ID" value="GKV47357.1"/>
    <property type="molecule type" value="Genomic_DNA"/>
</dbReference>
<dbReference type="AlphaFoldDB" id="A0AAV5MCY9"/>
<organism evidence="1 2">
    <name type="scientific">Rubroshorea leprosula</name>
    <dbReference type="NCBI Taxonomy" id="152421"/>
    <lineage>
        <taxon>Eukaryota</taxon>
        <taxon>Viridiplantae</taxon>
        <taxon>Streptophyta</taxon>
        <taxon>Embryophyta</taxon>
        <taxon>Tracheophyta</taxon>
        <taxon>Spermatophyta</taxon>
        <taxon>Magnoliopsida</taxon>
        <taxon>eudicotyledons</taxon>
        <taxon>Gunneridae</taxon>
        <taxon>Pentapetalae</taxon>
        <taxon>rosids</taxon>
        <taxon>malvids</taxon>
        <taxon>Malvales</taxon>
        <taxon>Dipterocarpaceae</taxon>
        <taxon>Rubroshorea</taxon>
    </lineage>
</organism>
<protein>
    <submittedName>
        <fullName evidence="1">Uncharacterized protein</fullName>
    </submittedName>
</protein>
<comment type="caution">
    <text evidence="1">The sequence shown here is derived from an EMBL/GenBank/DDBJ whole genome shotgun (WGS) entry which is preliminary data.</text>
</comment>
<gene>
    <name evidence="1" type="ORF">SLEP1_g54263</name>
</gene>
<sequence length="253" mass="27792">MKKIWNPYVGGLFQNLSSLENLWIVEYLKLQSLPREAFPPSLGEPHVGGYPHLQRQGFEGKGDYWTLTHGIPCLAIYDNELKRKSEGIWNLLLPHQSFLPLEPTSFPNQPAAITAPYARPCSASPEPPPLLCILTLAFSPFCSRIRSPCFAPNLLHSAHRQSCLPHAYTPYPCMPTPLLCPTPCHACLLHAAPDPFTAAPRPCPCSCTSPAAPLALCCTEPTECPNLAPLLSCSLQPYRKKTTMPNKIGIIGD</sequence>
<reference evidence="1 2" key="1">
    <citation type="journal article" date="2021" name="Commun. Biol.">
        <title>The genome of Shorea leprosula (Dipterocarpaceae) highlights the ecological relevance of drought in aseasonal tropical rainforests.</title>
        <authorList>
            <person name="Ng K.K.S."/>
            <person name="Kobayashi M.J."/>
            <person name="Fawcett J.A."/>
            <person name="Hatakeyama M."/>
            <person name="Paape T."/>
            <person name="Ng C.H."/>
            <person name="Ang C.C."/>
            <person name="Tnah L.H."/>
            <person name="Lee C.T."/>
            <person name="Nishiyama T."/>
            <person name="Sese J."/>
            <person name="O'Brien M.J."/>
            <person name="Copetti D."/>
            <person name="Mohd Noor M.I."/>
            <person name="Ong R.C."/>
            <person name="Putra M."/>
            <person name="Sireger I.Z."/>
            <person name="Indrioko S."/>
            <person name="Kosugi Y."/>
            <person name="Izuno A."/>
            <person name="Isagi Y."/>
            <person name="Lee S.L."/>
            <person name="Shimizu K.K."/>
        </authorList>
    </citation>
    <scope>NUCLEOTIDE SEQUENCE [LARGE SCALE GENOMIC DNA]</scope>
    <source>
        <strain evidence="1">214</strain>
    </source>
</reference>
<keyword evidence="2" id="KW-1185">Reference proteome</keyword>
<proteinExistence type="predicted"/>
<evidence type="ECO:0000313" key="1">
    <source>
        <dbReference type="EMBL" id="GKV47357.1"/>
    </source>
</evidence>
<accession>A0AAV5MCY9</accession>